<dbReference type="GO" id="GO:0005615">
    <property type="term" value="C:extracellular space"/>
    <property type="evidence" value="ECO:0007669"/>
    <property type="project" value="TreeGrafter"/>
</dbReference>
<dbReference type="EMBL" id="CADCXV010000977">
    <property type="protein sequence ID" value="CAB0039723.1"/>
    <property type="molecule type" value="Genomic_DNA"/>
</dbReference>
<dbReference type="Pfam" id="PF00151">
    <property type="entry name" value="Lipase"/>
    <property type="match status" value="1"/>
</dbReference>
<organism evidence="11 12">
    <name type="scientific">Trichogramma brassicae</name>
    <dbReference type="NCBI Taxonomy" id="86971"/>
    <lineage>
        <taxon>Eukaryota</taxon>
        <taxon>Metazoa</taxon>
        <taxon>Ecdysozoa</taxon>
        <taxon>Arthropoda</taxon>
        <taxon>Hexapoda</taxon>
        <taxon>Insecta</taxon>
        <taxon>Pterygota</taxon>
        <taxon>Neoptera</taxon>
        <taxon>Endopterygota</taxon>
        <taxon>Hymenoptera</taxon>
        <taxon>Apocrita</taxon>
        <taxon>Proctotrupomorpha</taxon>
        <taxon>Chalcidoidea</taxon>
        <taxon>Trichogrammatidae</taxon>
        <taxon>Trichogramma</taxon>
    </lineage>
</organism>
<comment type="catalytic activity">
    <reaction evidence="1">
        <text>a 1,2-diacyl-sn-glycero-3-phosphocholine + H2O = a 2-acyl-sn-glycero-3-phosphocholine + a fatty acid + H(+)</text>
        <dbReference type="Rhea" id="RHEA:18689"/>
        <dbReference type="ChEBI" id="CHEBI:15377"/>
        <dbReference type="ChEBI" id="CHEBI:15378"/>
        <dbReference type="ChEBI" id="CHEBI:28868"/>
        <dbReference type="ChEBI" id="CHEBI:57643"/>
        <dbReference type="ChEBI" id="CHEBI:57875"/>
        <dbReference type="EC" id="3.1.1.32"/>
    </reaction>
</comment>
<evidence type="ECO:0000256" key="8">
    <source>
        <dbReference type="RuleBase" id="RU004262"/>
    </source>
</evidence>
<dbReference type="GO" id="GO:0008970">
    <property type="term" value="F:phospholipase A1 activity"/>
    <property type="evidence" value="ECO:0007669"/>
    <property type="project" value="UniProtKB-EC"/>
</dbReference>
<evidence type="ECO:0000256" key="4">
    <source>
        <dbReference type="ARBA" id="ARBA00013179"/>
    </source>
</evidence>
<evidence type="ECO:0000313" key="11">
    <source>
        <dbReference type="EMBL" id="CAB0039723.1"/>
    </source>
</evidence>
<dbReference type="AlphaFoldDB" id="A0A6H5IN91"/>
<name>A0A6H5IN91_9HYME</name>
<dbReference type="PANTHER" id="PTHR11610:SF178">
    <property type="entry name" value="LIPASE MEMBER H-A-LIKE PROTEIN"/>
    <property type="match status" value="1"/>
</dbReference>
<evidence type="ECO:0000259" key="10">
    <source>
        <dbReference type="Pfam" id="PF00151"/>
    </source>
</evidence>
<accession>A0A6H5IN91</accession>
<reference evidence="11 12" key="1">
    <citation type="submission" date="2020-02" db="EMBL/GenBank/DDBJ databases">
        <authorList>
            <person name="Ferguson B K."/>
        </authorList>
    </citation>
    <scope>NUCLEOTIDE SEQUENCE [LARGE SCALE GENOMIC DNA]</scope>
</reference>
<evidence type="ECO:0000256" key="9">
    <source>
        <dbReference type="SAM" id="SignalP"/>
    </source>
</evidence>
<keyword evidence="6" id="KW-0378">Hydrolase</keyword>
<evidence type="ECO:0000256" key="7">
    <source>
        <dbReference type="ARBA" id="ARBA00023157"/>
    </source>
</evidence>
<evidence type="ECO:0000256" key="5">
    <source>
        <dbReference type="ARBA" id="ARBA00022525"/>
    </source>
</evidence>
<evidence type="ECO:0000256" key="6">
    <source>
        <dbReference type="ARBA" id="ARBA00022801"/>
    </source>
</evidence>
<dbReference type="InterPro" id="IPR000734">
    <property type="entry name" value="TAG_lipase"/>
</dbReference>
<keyword evidence="12" id="KW-1185">Reference proteome</keyword>
<comment type="subcellular location">
    <subcellularLocation>
        <location evidence="2">Secreted</location>
    </subcellularLocation>
</comment>
<dbReference type="EC" id="3.1.1.32" evidence="4"/>
<dbReference type="GO" id="GO:0016042">
    <property type="term" value="P:lipid catabolic process"/>
    <property type="evidence" value="ECO:0007669"/>
    <property type="project" value="TreeGrafter"/>
</dbReference>
<dbReference type="Proteomes" id="UP000479190">
    <property type="component" value="Unassembled WGS sequence"/>
</dbReference>
<feature type="domain" description="Lipase" evidence="10">
    <location>
        <begin position="109"/>
        <end position="155"/>
    </location>
</feature>
<comment type="similarity">
    <text evidence="3 8">Belongs to the AB hydrolase superfamily. Lipase family.</text>
</comment>
<dbReference type="PANTHER" id="PTHR11610">
    <property type="entry name" value="LIPASE"/>
    <property type="match status" value="1"/>
</dbReference>
<dbReference type="InterPro" id="IPR013818">
    <property type="entry name" value="Lipase"/>
</dbReference>
<sequence length="240" mass="27313">MDTAALIQLVLVVSAALWPSRTSDAAYASGLIRKLKCWPKFLRYDEFQIDFHFASRRYEAVWTAGGNLDVSRYDFEPRRPTAVLVHGYLGKLYDDPMNKLKERLLTWRLDPAEPCFEAPGKSPFRLSKRQAKFVDVIHTDVARWKNNGFGLPKPIVFLGGVCDHFRAVLVYLESVELAITKRCSFFGQPWRLGDSKPRSTGCINTSSCPHMGIEAENFDYKDGSRIFYVATNDADPYCKV</sequence>
<keyword evidence="7" id="KW-1015">Disulfide bond</keyword>
<feature type="signal peptide" evidence="9">
    <location>
        <begin position="1"/>
        <end position="25"/>
    </location>
</feature>
<keyword evidence="9" id="KW-0732">Signal</keyword>
<keyword evidence="5" id="KW-0964">Secreted</keyword>
<dbReference type="InterPro" id="IPR029058">
    <property type="entry name" value="AB_hydrolase_fold"/>
</dbReference>
<dbReference type="Gene3D" id="3.40.50.1820">
    <property type="entry name" value="alpha/beta hydrolase"/>
    <property type="match status" value="2"/>
</dbReference>
<gene>
    <name evidence="11" type="ORF">TBRA_LOCUS11461</name>
</gene>
<protein>
    <recommendedName>
        <fullName evidence="4">phospholipase A1</fullName>
        <ecNumber evidence="4">3.1.1.32</ecNumber>
    </recommendedName>
</protein>
<evidence type="ECO:0000313" key="12">
    <source>
        <dbReference type="Proteomes" id="UP000479190"/>
    </source>
</evidence>
<proteinExistence type="inferred from homology"/>
<evidence type="ECO:0000256" key="1">
    <source>
        <dbReference type="ARBA" id="ARBA00000111"/>
    </source>
</evidence>
<evidence type="ECO:0000256" key="3">
    <source>
        <dbReference type="ARBA" id="ARBA00010701"/>
    </source>
</evidence>
<evidence type="ECO:0000256" key="2">
    <source>
        <dbReference type="ARBA" id="ARBA00004613"/>
    </source>
</evidence>
<feature type="chain" id="PRO_5026299030" description="phospholipase A1" evidence="9">
    <location>
        <begin position="26"/>
        <end position="240"/>
    </location>
</feature>
<dbReference type="OrthoDB" id="199913at2759"/>
<dbReference type="SUPFAM" id="SSF53474">
    <property type="entry name" value="alpha/beta-Hydrolases"/>
    <property type="match status" value="1"/>
</dbReference>